<dbReference type="AlphaFoldDB" id="A0A0R3MQD9"/>
<gene>
    <name evidence="6" type="ORF">CQ14_35055</name>
</gene>
<evidence type="ECO:0000256" key="3">
    <source>
        <dbReference type="ARBA" id="ARBA00023163"/>
    </source>
</evidence>
<feature type="modified residue" description="4-aspartylphosphate" evidence="4">
    <location>
        <position position="50"/>
    </location>
</feature>
<evidence type="ECO:0000256" key="2">
    <source>
        <dbReference type="ARBA" id="ARBA00023015"/>
    </source>
</evidence>
<organism evidence="6 7">
    <name type="scientific">Bradyrhizobium lablabi</name>
    <dbReference type="NCBI Taxonomy" id="722472"/>
    <lineage>
        <taxon>Bacteria</taxon>
        <taxon>Pseudomonadati</taxon>
        <taxon>Pseudomonadota</taxon>
        <taxon>Alphaproteobacteria</taxon>
        <taxon>Hyphomicrobiales</taxon>
        <taxon>Nitrobacteraceae</taxon>
        <taxon>Bradyrhizobium</taxon>
    </lineage>
</organism>
<dbReference type="PROSITE" id="PS50110">
    <property type="entry name" value="RESPONSE_REGULATORY"/>
    <property type="match status" value="1"/>
</dbReference>
<evidence type="ECO:0000313" key="7">
    <source>
        <dbReference type="Proteomes" id="UP000051660"/>
    </source>
</evidence>
<evidence type="ECO:0000313" key="6">
    <source>
        <dbReference type="EMBL" id="KRR22418.1"/>
    </source>
</evidence>
<sequence>MIYVVDDDYDVRTSLRFLLETEGFDVRTFRSGTALLGSSTRNRADCLVIDYKMAELDGLELAYRLRRLDISTPIILITGYPDQGISAKASLVGVRQVLLKPNLDGNLVDCVRNAINAPNAADQS</sequence>
<keyword evidence="3" id="KW-0804">Transcription</keyword>
<dbReference type="InterPro" id="IPR050595">
    <property type="entry name" value="Bact_response_regulator"/>
</dbReference>
<dbReference type="SMART" id="SM00448">
    <property type="entry name" value="REC"/>
    <property type="match status" value="1"/>
</dbReference>
<dbReference type="Pfam" id="PF00072">
    <property type="entry name" value="Response_reg"/>
    <property type="match status" value="1"/>
</dbReference>
<dbReference type="EMBL" id="LLYB01000074">
    <property type="protein sequence ID" value="KRR22418.1"/>
    <property type="molecule type" value="Genomic_DNA"/>
</dbReference>
<dbReference type="Gene3D" id="3.40.50.2300">
    <property type="match status" value="1"/>
</dbReference>
<protein>
    <submittedName>
        <fullName evidence="6">Two-component system response regulator</fullName>
    </submittedName>
</protein>
<comment type="caution">
    <text evidence="6">The sequence shown here is derived from an EMBL/GenBank/DDBJ whole genome shotgun (WGS) entry which is preliminary data.</text>
</comment>
<dbReference type="Proteomes" id="UP000051660">
    <property type="component" value="Unassembled WGS sequence"/>
</dbReference>
<dbReference type="GO" id="GO:0000160">
    <property type="term" value="P:phosphorelay signal transduction system"/>
    <property type="evidence" value="ECO:0007669"/>
    <property type="project" value="InterPro"/>
</dbReference>
<dbReference type="SUPFAM" id="SSF52172">
    <property type="entry name" value="CheY-like"/>
    <property type="match status" value="1"/>
</dbReference>
<accession>A0A0R3MQD9</accession>
<reference evidence="6 7" key="1">
    <citation type="submission" date="2014-03" db="EMBL/GenBank/DDBJ databases">
        <title>Bradyrhizobium valentinum sp. nov., isolated from effective nodules of Lupinus mariae-josephae, a lupine endemic of basic-lime soils in Eastern Spain.</title>
        <authorList>
            <person name="Duran D."/>
            <person name="Rey L."/>
            <person name="Navarro A."/>
            <person name="Busquets A."/>
            <person name="Imperial J."/>
            <person name="Ruiz-Argueso T."/>
        </authorList>
    </citation>
    <scope>NUCLEOTIDE SEQUENCE [LARGE SCALE GENOMIC DNA]</scope>
    <source>
        <strain evidence="6 7">CCBAU 23086</strain>
    </source>
</reference>
<dbReference type="InterPro" id="IPR011006">
    <property type="entry name" value="CheY-like_superfamily"/>
</dbReference>
<keyword evidence="1 4" id="KW-0597">Phosphoprotein</keyword>
<dbReference type="InterPro" id="IPR001789">
    <property type="entry name" value="Sig_transdc_resp-reg_receiver"/>
</dbReference>
<dbReference type="STRING" id="722472.SAMN05444321_6306"/>
<dbReference type="PANTHER" id="PTHR44591">
    <property type="entry name" value="STRESS RESPONSE REGULATOR PROTEIN 1"/>
    <property type="match status" value="1"/>
</dbReference>
<dbReference type="PANTHER" id="PTHR44591:SF3">
    <property type="entry name" value="RESPONSE REGULATORY DOMAIN-CONTAINING PROTEIN"/>
    <property type="match status" value="1"/>
</dbReference>
<evidence type="ECO:0000256" key="4">
    <source>
        <dbReference type="PROSITE-ProRule" id="PRU00169"/>
    </source>
</evidence>
<evidence type="ECO:0000259" key="5">
    <source>
        <dbReference type="PROSITE" id="PS50110"/>
    </source>
</evidence>
<evidence type="ECO:0000256" key="1">
    <source>
        <dbReference type="ARBA" id="ARBA00022553"/>
    </source>
</evidence>
<proteinExistence type="predicted"/>
<keyword evidence="2" id="KW-0805">Transcription regulation</keyword>
<feature type="domain" description="Response regulatory" evidence="5">
    <location>
        <begin position="1"/>
        <end position="115"/>
    </location>
</feature>
<name>A0A0R3MQD9_9BRAD</name>